<dbReference type="EMBL" id="CP014206">
    <property type="protein sequence ID" value="AMK12494.1"/>
    <property type="molecule type" value="Genomic_DNA"/>
</dbReference>
<name>A0A126QRA8_9BACT</name>
<dbReference type="Proteomes" id="UP000295506">
    <property type="component" value="Unassembled WGS sequence"/>
</dbReference>
<evidence type="ECO:0000313" key="3">
    <source>
        <dbReference type="Proteomes" id="UP000055611"/>
    </source>
</evidence>
<dbReference type="OrthoDB" id="5465025at2"/>
<evidence type="ECO:0000313" key="1">
    <source>
        <dbReference type="EMBL" id="AMK12494.1"/>
    </source>
</evidence>
<dbReference type="AlphaFoldDB" id="A0A126QRA8"/>
<protein>
    <recommendedName>
        <fullName evidence="5">STAS/SEC14 domain-containing protein</fullName>
    </recommendedName>
</protein>
<reference evidence="1 3" key="1">
    <citation type="journal article" date="2016" name="Front. Microbiol.">
        <title>Genome Sequence of the Piezophilic, Mesophilic Sulfate-Reducing Bacterium Desulfovibrio indicus J2T.</title>
        <authorList>
            <person name="Cao J."/>
            <person name="Maignien L."/>
            <person name="Shao Z."/>
            <person name="Alain K."/>
            <person name="Jebbar M."/>
        </authorList>
    </citation>
    <scope>NUCLEOTIDE SEQUENCE [LARGE SCALE GENOMIC DNA]</scope>
    <source>
        <strain evidence="1 3">J2</strain>
    </source>
</reference>
<proteinExistence type="predicted"/>
<organism evidence="2 4">
    <name type="scientific">Pseudodesulfovibrio indicus</name>
    <dbReference type="NCBI Taxonomy" id="1716143"/>
    <lineage>
        <taxon>Bacteria</taxon>
        <taxon>Pseudomonadati</taxon>
        <taxon>Thermodesulfobacteriota</taxon>
        <taxon>Desulfovibrionia</taxon>
        <taxon>Desulfovibrionales</taxon>
        <taxon>Desulfovibrionaceae</taxon>
    </lineage>
</organism>
<gene>
    <name evidence="1" type="ORF">AWY79_16005</name>
    <name evidence="2" type="ORF">EDC59_102234</name>
</gene>
<dbReference type="RefSeq" id="WP_066806112.1">
    <property type="nucleotide sequence ID" value="NZ_CP014206.1"/>
</dbReference>
<dbReference type="Proteomes" id="UP000055611">
    <property type="component" value="Chromosome"/>
</dbReference>
<evidence type="ECO:0008006" key="5">
    <source>
        <dbReference type="Google" id="ProtNLM"/>
    </source>
</evidence>
<accession>A0A126QRA8</accession>
<dbReference type="EMBL" id="SOBK01000002">
    <property type="protein sequence ID" value="TDT90802.1"/>
    <property type="molecule type" value="Genomic_DNA"/>
</dbReference>
<evidence type="ECO:0000313" key="4">
    <source>
        <dbReference type="Proteomes" id="UP000295506"/>
    </source>
</evidence>
<sequence>MGFRLSTEVRDGYIHGVTTGEIRTADHVLEKVESLRRVCEREGIFRFLMEERRLRLLVDAHESAIAANLLEREGIQTFGGRMATLYNPDYLDAFRLQETMYMNRSLSYRLFRDEAEALVWLMR</sequence>
<dbReference type="KEGG" id="dej:AWY79_16005"/>
<keyword evidence="3" id="KW-1185">Reference proteome</keyword>
<reference evidence="2 4" key="2">
    <citation type="submission" date="2019-03" db="EMBL/GenBank/DDBJ databases">
        <title>Genomic Encyclopedia of Type Strains, Phase IV (KMG-IV): sequencing the most valuable type-strain genomes for metagenomic binning, comparative biology and taxonomic classification.</title>
        <authorList>
            <person name="Goeker M."/>
        </authorList>
    </citation>
    <scope>NUCLEOTIDE SEQUENCE [LARGE SCALE GENOMIC DNA]</scope>
    <source>
        <strain evidence="2 4">DSM 101483</strain>
    </source>
</reference>
<evidence type="ECO:0000313" key="2">
    <source>
        <dbReference type="EMBL" id="TDT90802.1"/>
    </source>
</evidence>